<dbReference type="EMBL" id="JARFPK010000003">
    <property type="protein sequence ID" value="MDF0589771.1"/>
    <property type="molecule type" value="Genomic_DNA"/>
</dbReference>
<dbReference type="Gene3D" id="1.50.10.10">
    <property type="match status" value="1"/>
</dbReference>
<dbReference type="PANTHER" id="PTHR31616:SF0">
    <property type="entry name" value="GLUCAN 1,4-ALPHA-GLUCOSIDASE"/>
    <property type="match status" value="1"/>
</dbReference>
<gene>
    <name evidence="3" type="ORF">P0O15_01070</name>
</gene>
<dbReference type="InterPro" id="IPR008928">
    <property type="entry name" value="6-hairpin_glycosidase_sf"/>
</dbReference>
<dbReference type="InterPro" id="IPR012341">
    <property type="entry name" value="6hp_glycosidase-like_sf"/>
</dbReference>
<comment type="similarity">
    <text evidence="1">Belongs to the glycosyl hydrolase 15 family.</text>
</comment>
<dbReference type="RefSeq" id="WP_316965531.1">
    <property type="nucleotide sequence ID" value="NZ_JARFPK010000003.1"/>
</dbReference>
<sequence length="356" mass="41231">MLQIKNLLDISAEVIADGCLENGAIVAANAFKDYYPMEAKNYFYVWPRDCSYVSIASDILGLQNIQENIFNWCLKRAESFYDTGLFFGKYYVNGLKAHNGFQPDQTGSVLFALWHHYQDNLEDAMEFEDLIKKGAEGLARSWNGKCFDLVATDLWEERLAFPDLAENFTYSLAACIRGLECASEMIPKESEKWREVAEEMRSRLDKHFIDGHFVRSYGKLIDRRIDASVLGLVYPFAICEPNDPRITSTVEEIERCLVVDGGVHRYEHDEYDGWMFEGMHRKKGAGAWPILNFWLSIYWAQRGDATRARKYFDWVFERSGRHLPEQIFDNDIQVSVSPLLWSHAMFVIASSFLRHK</sequence>
<reference evidence="3 4" key="1">
    <citation type="submission" date="2023-03" db="EMBL/GenBank/DDBJ databases">
        <title>WGS of Methanotrichaceae archaeon Mx.</title>
        <authorList>
            <person name="Sorokin D.Y."/>
            <person name="Merkel A.Y."/>
        </authorList>
    </citation>
    <scope>NUCLEOTIDE SEQUENCE [LARGE SCALE GENOMIC DNA]</scope>
    <source>
        <strain evidence="3 4">Mx</strain>
    </source>
</reference>
<protein>
    <recommendedName>
        <fullName evidence="2">GH15-like domain-containing protein</fullName>
    </recommendedName>
</protein>
<proteinExistence type="inferred from homology"/>
<keyword evidence="4" id="KW-1185">Reference proteome</keyword>
<comment type="caution">
    <text evidence="3">The sequence shown here is derived from an EMBL/GenBank/DDBJ whole genome shotgun (WGS) entry which is preliminary data.</text>
</comment>
<organism evidence="3 4">
    <name type="scientific">Candidatus Methanocrinis natronophilus</name>
    <dbReference type="NCBI Taxonomy" id="3033396"/>
    <lineage>
        <taxon>Archaea</taxon>
        <taxon>Methanobacteriati</taxon>
        <taxon>Methanobacteriota</taxon>
        <taxon>Stenosarchaea group</taxon>
        <taxon>Methanomicrobia</taxon>
        <taxon>Methanotrichales</taxon>
        <taxon>Methanotrichaceae</taxon>
        <taxon>Methanocrinis</taxon>
    </lineage>
</organism>
<evidence type="ECO:0000313" key="4">
    <source>
        <dbReference type="Proteomes" id="UP001220010"/>
    </source>
</evidence>
<accession>A0ABT5X4Z9</accession>
<name>A0ABT5X4Z9_9EURY</name>
<dbReference type="InterPro" id="IPR011613">
    <property type="entry name" value="GH15-like"/>
</dbReference>
<evidence type="ECO:0000313" key="3">
    <source>
        <dbReference type="EMBL" id="MDF0589771.1"/>
    </source>
</evidence>
<feature type="domain" description="GH15-like" evidence="2">
    <location>
        <begin position="22"/>
        <end position="349"/>
    </location>
</feature>
<dbReference type="SUPFAM" id="SSF48208">
    <property type="entry name" value="Six-hairpin glycosidases"/>
    <property type="match status" value="1"/>
</dbReference>
<dbReference type="Pfam" id="PF00723">
    <property type="entry name" value="Glyco_hydro_15"/>
    <property type="match status" value="1"/>
</dbReference>
<evidence type="ECO:0000256" key="1">
    <source>
        <dbReference type="ARBA" id="ARBA00006188"/>
    </source>
</evidence>
<evidence type="ECO:0000259" key="2">
    <source>
        <dbReference type="Pfam" id="PF00723"/>
    </source>
</evidence>
<dbReference type="PANTHER" id="PTHR31616">
    <property type="entry name" value="TREHALASE"/>
    <property type="match status" value="1"/>
</dbReference>
<dbReference type="Proteomes" id="UP001220010">
    <property type="component" value="Unassembled WGS sequence"/>
</dbReference>